<dbReference type="Gene3D" id="3.40.630.30">
    <property type="match status" value="1"/>
</dbReference>
<evidence type="ECO:0000313" key="2">
    <source>
        <dbReference type="Proteomes" id="UP000001554"/>
    </source>
</evidence>
<reference evidence="3" key="2">
    <citation type="submission" date="2025-08" db="UniProtKB">
        <authorList>
            <consortium name="RefSeq"/>
        </authorList>
    </citation>
    <scope>IDENTIFICATION</scope>
    <source>
        <strain evidence="3">S238N-H82</strain>
        <tissue evidence="3">Testes</tissue>
    </source>
</reference>
<evidence type="ECO:0000259" key="1">
    <source>
        <dbReference type="Pfam" id="PF24066"/>
    </source>
</evidence>
<dbReference type="Proteomes" id="UP000001554">
    <property type="component" value="Chromosome 15"/>
</dbReference>
<accession>A0A9J7MHM3</accession>
<name>A0A9J7MHM3_BRAFL</name>
<dbReference type="PANTHER" id="PTHR47403:SF6">
    <property type="entry name" value="N-ACETYLTRANSFERASE DOMAIN-CONTAINING PROTEIN"/>
    <property type="match status" value="1"/>
</dbReference>
<sequence length="335" mass="37754">MTVRDVSHDDYEVVMNMASPDTFRDGFDYLPAKFHNYVDDPDTMFLLWEVDGEVVFLHVLFLQDGGQVICLKTMRAAKKWQGKGVSKMFMAATTPRAVVKIIEKLGRLPNLLHAVTDIERPDMGTLHVHGTGNARRRLNAGSVINTMQFRCWDATTARDRLSALQISLPNLAPYRPTGDIHRLLPPSFSADVLSKGLVFVDWDPHNLSESNMNKFVKAGCYILVDSTEPAARSLSFGGSYMTPRGRVYHIDIHCKDEGLCKAHIITHVKNACSQYTGMITFNVMVIDKGLKDVVIQFCVQYLQFQHLPHDHTFVHNDLDLGAYQKSAEPVPQSKY</sequence>
<evidence type="ECO:0000313" key="3">
    <source>
        <dbReference type="RefSeq" id="XP_035699625.1"/>
    </source>
</evidence>
<dbReference type="AlphaFoldDB" id="A0A9J7MHM3"/>
<dbReference type="PANTHER" id="PTHR47403">
    <property type="entry name" value="LOC100145250 PROTEIN"/>
    <property type="match status" value="1"/>
</dbReference>
<gene>
    <name evidence="3" type="primary">LOC118432203</name>
</gene>
<dbReference type="Pfam" id="PF24066">
    <property type="entry name" value="Hisat_C"/>
    <property type="match status" value="1"/>
</dbReference>
<dbReference type="InterPro" id="IPR056483">
    <property type="entry name" value="Hisat_C"/>
</dbReference>
<dbReference type="RefSeq" id="XP_035699625.1">
    <property type="nucleotide sequence ID" value="XM_035843732.1"/>
</dbReference>
<feature type="domain" description="Histidine N-acetyltransferase C-terminal" evidence="1">
    <location>
        <begin position="176"/>
        <end position="285"/>
    </location>
</feature>
<dbReference type="InterPro" id="IPR016181">
    <property type="entry name" value="Acyl_CoA_acyltransferase"/>
</dbReference>
<keyword evidence="2" id="KW-1185">Reference proteome</keyword>
<dbReference type="OMA" id="VINTMQF"/>
<proteinExistence type="predicted"/>
<dbReference type="KEGG" id="bfo:118432203"/>
<reference evidence="2" key="1">
    <citation type="journal article" date="2020" name="Nat. Ecol. Evol.">
        <title>Deeply conserved synteny resolves early events in vertebrate evolution.</title>
        <authorList>
            <person name="Simakov O."/>
            <person name="Marletaz F."/>
            <person name="Yue J.X."/>
            <person name="O'Connell B."/>
            <person name="Jenkins J."/>
            <person name="Brandt A."/>
            <person name="Calef R."/>
            <person name="Tung C.H."/>
            <person name="Huang T.K."/>
            <person name="Schmutz J."/>
            <person name="Satoh N."/>
            <person name="Yu J.K."/>
            <person name="Putnam N.H."/>
            <person name="Green R.E."/>
            <person name="Rokhsar D.S."/>
        </authorList>
    </citation>
    <scope>NUCLEOTIDE SEQUENCE [LARGE SCALE GENOMIC DNA]</scope>
    <source>
        <strain evidence="2">S238N-H82</strain>
    </source>
</reference>
<protein>
    <submittedName>
        <fullName evidence="3">Probable N-acetyltransferase 16</fullName>
    </submittedName>
</protein>
<organism evidence="2 3">
    <name type="scientific">Branchiostoma floridae</name>
    <name type="common">Florida lancelet</name>
    <name type="synonym">Amphioxus</name>
    <dbReference type="NCBI Taxonomy" id="7739"/>
    <lineage>
        <taxon>Eukaryota</taxon>
        <taxon>Metazoa</taxon>
        <taxon>Chordata</taxon>
        <taxon>Cephalochordata</taxon>
        <taxon>Leptocardii</taxon>
        <taxon>Amphioxiformes</taxon>
        <taxon>Branchiostomatidae</taxon>
        <taxon>Branchiostoma</taxon>
    </lineage>
</organism>
<dbReference type="GeneID" id="118432203"/>
<dbReference type="SUPFAM" id="SSF55729">
    <property type="entry name" value="Acyl-CoA N-acyltransferases (Nat)"/>
    <property type="match status" value="1"/>
</dbReference>